<accession>A0A1I7ER51</accession>
<proteinExistence type="predicted"/>
<dbReference type="RefSeq" id="WP_093647058.1">
    <property type="nucleotide sequence ID" value="NZ_CAJNAX010000063.1"/>
</dbReference>
<dbReference type="PROSITE" id="PS51257">
    <property type="entry name" value="PROKAR_LIPOPROTEIN"/>
    <property type="match status" value="1"/>
</dbReference>
<protein>
    <recommendedName>
        <fullName evidence="3">Lipoprotein</fullName>
    </recommendedName>
</protein>
<organism evidence="1 2">
    <name type="scientific">Paraburkholderia aspalathi</name>
    <dbReference type="NCBI Taxonomy" id="1324617"/>
    <lineage>
        <taxon>Bacteria</taxon>
        <taxon>Pseudomonadati</taxon>
        <taxon>Pseudomonadota</taxon>
        <taxon>Betaproteobacteria</taxon>
        <taxon>Burkholderiales</taxon>
        <taxon>Burkholderiaceae</taxon>
        <taxon>Paraburkholderia</taxon>
    </lineage>
</organism>
<dbReference type="OrthoDB" id="9003270at2"/>
<evidence type="ECO:0008006" key="3">
    <source>
        <dbReference type="Google" id="ProtNLM"/>
    </source>
</evidence>
<evidence type="ECO:0000313" key="2">
    <source>
        <dbReference type="Proteomes" id="UP000198844"/>
    </source>
</evidence>
<sequence>MKKTIAIALAALALGGCSSTEKQEAQARDFTRSESLLDSAQRNAAVGCADQAQCDKAWSLTKDYVAAHSYTSIVRADAVAIETDVPSRSGHAVYSATRVTKGSGATITLYAQCRGMYGQDRAMGSDYDDCVKQIGPTQNGFVPYLQQHLSSQ</sequence>
<name>A0A1I7ER51_9BURK</name>
<reference evidence="1 2" key="1">
    <citation type="submission" date="2016-10" db="EMBL/GenBank/DDBJ databases">
        <authorList>
            <person name="de Groot N.N."/>
        </authorList>
    </citation>
    <scope>NUCLEOTIDE SEQUENCE [LARGE SCALE GENOMIC DNA]</scope>
    <source>
        <strain evidence="1 2">LMG 27731</strain>
    </source>
</reference>
<evidence type="ECO:0000313" key="1">
    <source>
        <dbReference type="EMBL" id="SFU26387.1"/>
    </source>
</evidence>
<dbReference type="EMBL" id="FPBH01000053">
    <property type="protein sequence ID" value="SFU26387.1"/>
    <property type="molecule type" value="Genomic_DNA"/>
</dbReference>
<gene>
    <name evidence="1" type="ORF">SAMN05192563_105330</name>
</gene>
<dbReference type="AlphaFoldDB" id="A0A1I7ER51"/>
<dbReference type="Proteomes" id="UP000198844">
    <property type="component" value="Unassembled WGS sequence"/>
</dbReference>